<proteinExistence type="predicted"/>
<dbReference type="InterPro" id="IPR016187">
    <property type="entry name" value="CTDL_fold"/>
</dbReference>
<dbReference type="AlphaFoldDB" id="A0A1I2GRA5"/>
<dbReference type="GO" id="GO:0120147">
    <property type="term" value="F:formylglycine-generating oxidase activity"/>
    <property type="evidence" value="ECO:0007669"/>
    <property type="project" value="TreeGrafter"/>
</dbReference>
<dbReference type="Pfam" id="PF03781">
    <property type="entry name" value="FGE-sulfatase"/>
    <property type="match status" value="1"/>
</dbReference>
<evidence type="ECO:0000313" key="3">
    <source>
        <dbReference type="Proteomes" id="UP000199513"/>
    </source>
</evidence>
<dbReference type="SUPFAM" id="SSF56436">
    <property type="entry name" value="C-type lectin-like"/>
    <property type="match status" value="1"/>
</dbReference>
<organism evidence="2 3">
    <name type="scientific">Thermoflexibacter ruber</name>
    <dbReference type="NCBI Taxonomy" id="1003"/>
    <lineage>
        <taxon>Bacteria</taxon>
        <taxon>Pseudomonadati</taxon>
        <taxon>Bacteroidota</taxon>
        <taxon>Cytophagia</taxon>
        <taxon>Cytophagales</taxon>
        <taxon>Thermoflexibacteraceae</taxon>
        <taxon>Thermoflexibacter</taxon>
    </lineage>
</organism>
<sequence length="100" mass="11578">MIYVEGGSFDMGYQRGRDGADNDDVKNAKPLHKVTLHSFYIGKFQVTQEQYYAVMDKDSNSHFKGDRLPVETISWEEAKVFIERINQKTGKKFRLPTEAE</sequence>
<evidence type="ECO:0000259" key="1">
    <source>
        <dbReference type="Pfam" id="PF03781"/>
    </source>
</evidence>
<dbReference type="Proteomes" id="UP000199513">
    <property type="component" value="Unassembled WGS sequence"/>
</dbReference>
<dbReference type="PANTHER" id="PTHR23150:SF19">
    <property type="entry name" value="FORMYLGLYCINE-GENERATING ENZYME"/>
    <property type="match status" value="1"/>
</dbReference>
<reference evidence="2 3" key="1">
    <citation type="submission" date="2016-10" db="EMBL/GenBank/DDBJ databases">
        <authorList>
            <person name="de Groot N.N."/>
        </authorList>
    </citation>
    <scope>NUCLEOTIDE SEQUENCE [LARGE SCALE GENOMIC DNA]</scope>
    <source>
        <strain>GEY</strain>
        <strain evidence="3">DSM 9560</strain>
    </source>
</reference>
<dbReference type="InterPro" id="IPR005532">
    <property type="entry name" value="SUMF_dom"/>
</dbReference>
<dbReference type="InterPro" id="IPR042095">
    <property type="entry name" value="SUMF_sf"/>
</dbReference>
<protein>
    <submittedName>
        <fullName evidence="2">Sulfatase-modifying factor enzyme 1</fullName>
    </submittedName>
</protein>
<accession>A0A1I2GRA5</accession>
<dbReference type="EMBL" id="FONY01000019">
    <property type="protein sequence ID" value="SFF19590.1"/>
    <property type="molecule type" value="Genomic_DNA"/>
</dbReference>
<dbReference type="InterPro" id="IPR051043">
    <property type="entry name" value="Sulfatase_Mod_Factor_Kinase"/>
</dbReference>
<name>A0A1I2GRA5_9BACT</name>
<evidence type="ECO:0000313" key="2">
    <source>
        <dbReference type="EMBL" id="SFF19590.1"/>
    </source>
</evidence>
<feature type="domain" description="Sulfatase-modifying factor enzyme-like" evidence="1">
    <location>
        <begin position="1"/>
        <end position="100"/>
    </location>
</feature>
<gene>
    <name evidence="2" type="ORF">SAMN04488541_101988</name>
</gene>
<dbReference type="Gene3D" id="3.90.1580.10">
    <property type="entry name" value="paralog of FGE (formylglycine-generating enzyme)"/>
    <property type="match status" value="1"/>
</dbReference>
<dbReference type="PANTHER" id="PTHR23150">
    <property type="entry name" value="SULFATASE MODIFYING FACTOR 1, 2"/>
    <property type="match status" value="1"/>
</dbReference>
<keyword evidence="3" id="KW-1185">Reference proteome</keyword>
<dbReference type="STRING" id="1003.SAMN04488541_101988"/>